<dbReference type="AlphaFoldDB" id="A0A1H6Y450"/>
<dbReference type="SUPFAM" id="SSF81296">
    <property type="entry name" value="E set domains"/>
    <property type="match status" value="1"/>
</dbReference>
<dbReference type="STRING" id="915471.SAMN05216201_10724"/>
<dbReference type="InterPro" id="IPR013783">
    <property type="entry name" value="Ig-like_fold"/>
</dbReference>
<dbReference type="InterPro" id="IPR014880">
    <property type="entry name" value="SoxZ_dom"/>
</dbReference>
<name>A0A1H6Y450_9PSED</name>
<dbReference type="OrthoDB" id="5343309at2"/>
<dbReference type="InterPro" id="IPR032711">
    <property type="entry name" value="SoxY"/>
</dbReference>
<feature type="domain" description="Sulphur oxidation protein SoxZ" evidence="2">
    <location>
        <begin position="170"/>
        <end position="249"/>
    </location>
</feature>
<accession>A0A1H6Y450</accession>
<organism evidence="4 5">
    <name type="scientific">Pseudomonas linyingensis</name>
    <dbReference type="NCBI Taxonomy" id="915471"/>
    <lineage>
        <taxon>Bacteria</taxon>
        <taxon>Pseudomonadati</taxon>
        <taxon>Pseudomonadota</taxon>
        <taxon>Gammaproteobacteria</taxon>
        <taxon>Pseudomonadales</taxon>
        <taxon>Pseudomonadaceae</taxon>
        <taxon>Pseudomonas</taxon>
    </lineage>
</organism>
<keyword evidence="1" id="KW-0732">Signal</keyword>
<dbReference type="Pfam" id="PF13501">
    <property type="entry name" value="SoxY"/>
    <property type="match status" value="1"/>
</dbReference>
<dbReference type="Proteomes" id="UP000242930">
    <property type="component" value="Unassembled WGS sequence"/>
</dbReference>
<reference evidence="5" key="1">
    <citation type="submission" date="2016-10" db="EMBL/GenBank/DDBJ databases">
        <authorList>
            <person name="Varghese N."/>
            <person name="Submissions S."/>
        </authorList>
    </citation>
    <scope>NUCLEOTIDE SEQUENCE [LARGE SCALE GENOMIC DNA]</scope>
    <source>
        <strain evidence="5">LMG 25967</strain>
    </source>
</reference>
<dbReference type="NCBIfam" id="TIGR04557">
    <property type="entry name" value="fuse_rel_SoxYZ"/>
    <property type="match status" value="1"/>
</dbReference>
<evidence type="ECO:0000256" key="1">
    <source>
        <dbReference type="SAM" id="SignalP"/>
    </source>
</evidence>
<evidence type="ECO:0000313" key="5">
    <source>
        <dbReference type="Proteomes" id="UP000242930"/>
    </source>
</evidence>
<evidence type="ECO:0000259" key="3">
    <source>
        <dbReference type="Pfam" id="PF13501"/>
    </source>
</evidence>
<proteinExistence type="predicted"/>
<dbReference type="InterPro" id="IPR038162">
    <property type="entry name" value="SoxY_sf"/>
</dbReference>
<feature type="chain" id="PRO_5017387193" evidence="1">
    <location>
        <begin position="22"/>
        <end position="251"/>
    </location>
</feature>
<evidence type="ECO:0000313" key="4">
    <source>
        <dbReference type="EMBL" id="SEJ31900.1"/>
    </source>
</evidence>
<gene>
    <name evidence="4" type="ORF">SAMN05216201_10724</name>
</gene>
<dbReference type="InterPro" id="IPR014756">
    <property type="entry name" value="Ig_E-set"/>
</dbReference>
<feature type="signal peptide" evidence="1">
    <location>
        <begin position="1"/>
        <end position="21"/>
    </location>
</feature>
<feature type="domain" description="Ig-like SoxY" evidence="3">
    <location>
        <begin position="38"/>
        <end position="143"/>
    </location>
</feature>
<evidence type="ECO:0000259" key="2">
    <source>
        <dbReference type="Pfam" id="PF08770"/>
    </source>
</evidence>
<protein>
    <submittedName>
        <fullName evidence="4">Sulfur-oxidizing protein SoxY</fullName>
    </submittedName>
</protein>
<keyword evidence="5" id="KW-1185">Reference proteome</keyword>
<sequence length="251" mass="27158">MTVRSMGLALGWLLLSSPVWAGDSDPLQSPMWGFHQTRFLGTAPYEFDERVVLTAPPFAEDSRQVPISIDASALGQEVVRIVAWAELNPIAHIFSFFPEGPVAPRIALNIRVEQATPLRAAVLTRDGVWHVGSTRVDAAGGGCTAPSAVRAEAGWEEHLGEIFGARFPAGEGSRLRLRVSHPMDNGLSGGIPEFFIERAELRGAAGQRLASLELHPSVSENPTLTLQLGEADAGQRLWLRDNNGNEFEAAF</sequence>
<dbReference type="Gene3D" id="2.60.40.10">
    <property type="entry name" value="Immunoglobulins"/>
    <property type="match status" value="1"/>
</dbReference>
<dbReference type="InterPro" id="IPR030831">
    <property type="entry name" value="Fuse-rel_SoxYZ"/>
</dbReference>
<dbReference type="Pfam" id="PF08770">
    <property type="entry name" value="SoxZ"/>
    <property type="match status" value="1"/>
</dbReference>
<dbReference type="EMBL" id="FNZE01000007">
    <property type="protein sequence ID" value="SEJ31900.1"/>
    <property type="molecule type" value="Genomic_DNA"/>
</dbReference>
<dbReference type="Gene3D" id="2.60.40.2470">
    <property type="entry name" value="SoxY domain"/>
    <property type="match status" value="1"/>
</dbReference>